<evidence type="ECO:0000259" key="1">
    <source>
        <dbReference type="Pfam" id="PF01609"/>
    </source>
</evidence>
<dbReference type="Proteomes" id="UP000183287">
    <property type="component" value="Unassembled WGS sequence"/>
</dbReference>
<keyword evidence="3" id="KW-1185">Reference proteome</keyword>
<name>A0A1I4XA88_9PROT</name>
<dbReference type="Pfam" id="PF01609">
    <property type="entry name" value="DDE_Tnp_1"/>
    <property type="match status" value="1"/>
</dbReference>
<evidence type="ECO:0000313" key="3">
    <source>
        <dbReference type="Proteomes" id="UP000183287"/>
    </source>
</evidence>
<feature type="domain" description="Transposase IS4-like" evidence="1">
    <location>
        <begin position="32"/>
        <end position="139"/>
    </location>
</feature>
<dbReference type="Gene3D" id="3.90.350.10">
    <property type="entry name" value="Transposase Inhibitor Protein From Tn5, Chain A, domain 1"/>
    <property type="match status" value="1"/>
</dbReference>
<sequence length="250" mass="29051">MKKDKTQYRYSYYRDGARCTTMADAKTLYNHHVRKQWQSIPGTRYRYKLLDVELNLASSSYEMPQWIPYRLLFVKGATADHAKTPGKHDWALFITTDTAMQASRILEIYALRWGIEVYFKESKRHLGLLKEQTSSFASHIASTHLAAIRFCMLVFAKQAGIGLRVSEVRDKLVEGLVNLSFAKQLWLLFRALIHHGLSGIKHQLGCSVEQIMEAIEVHINQFFVQALQLDHLTLQQEALDRSDQWNFIRF</sequence>
<accession>A0A1I4XA88</accession>
<organism evidence="2 3">
    <name type="scientific">Nitrosomonas communis</name>
    <dbReference type="NCBI Taxonomy" id="44574"/>
    <lineage>
        <taxon>Bacteria</taxon>
        <taxon>Pseudomonadati</taxon>
        <taxon>Pseudomonadota</taxon>
        <taxon>Betaproteobacteria</taxon>
        <taxon>Nitrosomonadales</taxon>
        <taxon>Nitrosomonadaceae</taxon>
        <taxon>Nitrosomonas</taxon>
    </lineage>
</organism>
<proteinExistence type="predicted"/>
<dbReference type="EMBL" id="FOUB01000146">
    <property type="protein sequence ID" value="SFN22804.1"/>
    <property type="molecule type" value="Genomic_DNA"/>
</dbReference>
<gene>
    <name evidence="2" type="ORF">SAMN05421863_11463</name>
</gene>
<dbReference type="RefSeq" id="WP_218152207.1">
    <property type="nucleotide sequence ID" value="NZ_FOUB01000146.1"/>
</dbReference>
<protein>
    <submittedName>
        <fullName evidence="2">Transposase DDE domain-containing protein</fullName>
    </submittedName>
</protein>
<dbReference type="GO" id="GO:0003677">
    <property type="term" value="F:DNA binding"/>
    <property type="evidence" value="ECO:0007669"/>
    <property type="project" value="InterPro"/>
</dbReference>
<dbReference type="GO" id="GO:0004803">
    <property type="term" value="F:transposase activity"/>
    <property type="evidence" value="ECO:0007669"/>
    <property type="project" value="InterPro"/>
</dbReference>
<reference evidence="3" key="1">
    <citation type="submission" date="2016-10" db="EMBL/GenBank/DDBJ databases">
        <authorList>
            <person name="Varghese N."/>
            <person name="Submissions S."/>
        </authorList>
    </citation>
    <scope>NUCLEOTIDE SEQUENCE [LARGE SCALE GENOMIC DNA]</scope>
    <source>
        <strain evidence="3">Nm44</strain>
    </source>
</reference>
<dbReference type="InterPro" id="IPR012337">
    <property type="entry name" value="RNaseH-like_sf"/>
</dbReference>
<dbReference type="InterPro" id="IPR002559">
    <property type="entry name" value="Transposase_11"/>
</dbReference>
<dbReference type="GO" id="GO:0006313">
    <property type="term" value="P:DNA transposition"/>
    <property type="evidence" value="ECO:0007669"/>
    <property type="project" value="InterPro"/>
</dbReference>
<evidence type="ECO:0000313" key="2">
    <source>
        <dbReference type="EMBL" id="SFN22804.1"/>
    </source>
</evidence>
<dbReference type="AlphaFoldDB" id="A0A1I4XA88"/>
<dbReference type="SUPFAM" id="SSF53098">
    <property type="entry name" value="Ribonuclease H-like"/>
    <property type="match status" value="1"/>
</dbReference>